<protein>
    <recommendedName>
        <fullName evidence="4">Tetratricopeptide repeat domain protein</fullName>
    </recommendedName>
</protein>
<keyword evidence="1" id="KW-1133">Transmembrane helix</keyword>
<feature type="transmembrane region" description="Helical" evidence="1">
    <location>
        <begin position="231"/>
        <end position="250"/>
    </location>
</feature>
<gene>
    <name evidence="2" type="ORF">SAMN05444354_108263</name>
</gene>
<reference evidence="3" key="1">
    <citation type="submission" date="2016-10" db="EMBL/GenBank/DDBJ databases">
        <authorList>
            <person name="Varghese N."/>
            <person name="Submissions S."/>
        </authorList>
    </citation>
    <scope>NUCLEOTIDE SEQUENCE [LARGE SCALE GENOMIC DNA]</scope>
    <source>
        <strain evidence="3">DSM 17044</strain>
    </source>
</reference>
<name>A0A1H7T5G5_STIAU</name>
<organism evidence="2 3">
    <name type="scientific">Stigmatella aurantiaca</name>
    <dbReference type="NCBI Taxonomy" id="41"/>
    <lineage>
        <taxon>Bacteria</taxon>
        <taxon>Pseudomonadati</taxon>
        <taxon>Myxococcota</taxon>
        <taxon>Myxococcia</taxon>
        <taxon>Myxococcales</taxon>
        <taxon>Cystobacterineae</taxon>
        <taxon>Archangiaceae</taxon>
        <taxon>Stigmatella</taxon>
    </lineage>
</organism>
<evidence type="ECO:0000256" key="1">
    <source>
        <dbReference type="SAM" id="Phobius"/>
    </source>
</evidence>
<accession>A0A1H7T5G5</accession>
<evidence type="ECO:0000313" key="3">
    <source>
        <dbReference type="Proteomes" id="UP000182719"/>
    </source>
</evidence>
<sequence length="277" mass="30022">MGGLSLWTGLSPGEGMQLRSIRRCRSTLIRLCAGLVAWVFLSFPALAAEASKNTALQRALRLYSDFEYEKALRALEEASQRIENTDEEKVSIALLEGVLSFETHQPERGRNAFVRALKLNLEAKLPFALAPKVASVLNEEREKLRLALLPFPVEEDLTLASPPVSLQAKSHWGSRLRLPVAIGGGVVAVGGLVFWSRAKSLEGKVRRADPSITTQKQLDDTLQKGRTFEKVGWVLMPVGVAASLGSLLFFDSPGTGAGVALLPASQGAQMTLRGSFL</sequence>
<evidence type="ECO:0008006" key="4">
    <source>
        <dbReference type="Google" id="ProtNLM"/>
    </source>
</evidence>
<proteinExistence type="predicted"/>
<keyword evidence="3" id="KW-1185">Reference proteome</keyword>
<keyword evidence="1" id="KW-0472">Membrane</keyword>
<feature type="transmembrane region" description="Helical" evidence="1">
    <location>
        <begin position="176"/>
        <end position="196"/>
    </location>
</feature>
<evidence type="ECO:0000313" key="2">
    <source>
        <dbReference type="EMBL" id="SEL79516.1"/>
    </source>
</evidence>
<dbReference type="AlphaFoldDB" id="A0A1H7T5G5"/>
<dbReference type="EMBL" id="FOAP01000008">
    <property type="protein sequence ID" value="SEL79516.1"/>
    <property type="molecule type" value="Genomic_DNA"/>
</dbReference>
<dbReference type="Proteomes" id="UP000182719">
    <property type="component" value="Unassembled WGS sequence"/>
</dbReference>
<keyword evidence="1" id="KW-0812">Transmembrane</keyword>